<evidence type="ECO:0000313" key="2">
    <source>
        <dbReference type="Proteomes" id="UP000324897"/>
    </source>
</evidence>
<gene>
    <name evidence="1" type="ORF">EJB05_41768</name>
</gene>
<dbReference type="OrthoDB" id="691711at2759"/>
<dbReference type="EMBL" id="RWGY01000039">
    <property type="protein sequence ID" value="TVU08365.1"/>
    <property type="molecule type" value="Genomic_DNA"/>
</dbReference>
<reference evidence="1 2" key="1">
    <citation type="journal article" date="2019" name="Sci. Rep.">
        <title>A high-quality genome of Eragrostis curvula grass provides insights into Poaceae evolution and supports new strategies to enhance forage quality.</title>
        <authorList>
            <person name="Carballo J."/>
            <person name="Santos B.A.C.M."/>
            <person name="Zappacosta D."/>
            <person name="Garbus I."/>
            <person name="Selva J.P."/>
            <person name="Gallo C.A."/>
            <person name="Diaz A."/>
            <person name="Albertini E."/>
            <person name="Caccamo M."/>
            <person name="Echenique V."/>
        </authorList>
    </citation>
    <scope>NUCLEOTIDE SEQUENCE [LARGE SCALE GENOMIC DNA]</scope>
    <source>
        <strain evidence="2">cv. Victoria</strain>
        <tissue evidence="1">Leaf</tissue>
    </source>
</reference>
<dbReference type="AlphaFoldDB" id="A0A5J9TAH6"/>
<organism evidence="1 2">
    <name type="scientific">Eragrostis curvula</name>
    <name type="common">weeping love grass</name>
    <dbReference type="NCBI Taxonomy" id="38414"/>
    <lineage>
        <taxon>Eukaryota</taxon>
        <taxon>Viridiplantae</taxon>
        <taxon>Streptophyta</taxon>
        <taxon>Embryophyta</taxon>
        <taxon>Tracheophyta</taxon>
        <taxon>Spermatophyta</taxon>
        <taxon>Magnoliopsida</taxon>
        <taxon>Liliopsida</taxon>
        <taxon>Poales</taxon>
        <taxon>Poaceae</taxon>
        <taxon>PACMAD clade</taxon>
        <taxon>Chloridoideae</taxon>
        <taxon>Eragrostideae</taxon>
        <taxon>Eragrostidinae</taxon>
        <taxon>Eragrostis</taxon>
    </lineage>
</organism>
<accession>A0A5J9TAH6</accession>
<dbReference type="Proteomes" id="UP000324897">
    <property type="component" value="Chromosome 3"/>
</dbReference>
<comment type="caution">
    <text evidence="1">The sequence shown here is derived from an EMBL/GenBank/DDBJ whole genome shotgun (WGS) entry which is preliminary data.</text>
</comment>
<dbReference type="Gramene" id="TVU08365">
    <property type="protein sequence ID" value="TVU08365"/>
    <property type="gene ID" value="EJB05_41768"/>
</dbReference>
<proteinExistence type="predicted"/>
<sequence length="132" mass="14457">MRSRTHIYVAGTICSSVSSCNIRGFVSLAARSAAVDLLATIRRLPREFAGGPQIMDRRYPSNLTAATSATTVNSSADEGKLKLIFCKEKPFCSQNPCFCCFRIDKCFDTENECKAKCPACNPYCSHRTAVEG</sequence>
<name>A0A5J9TAH6_9POAL</name>
<keyword evidence="2" id="KW-1185">Reference proteome</keyword>
<evidence type="ECO:0000313" key="1">
    <source>
        <dbReference type="EMBL" id="TVU08365.1"/>
    </source>
</evidence>
<dbReference type="PROSITE" id="PS51257">
    <property type="entry name" value="PROKAR_LIPOPROTEIN"/>
    <property type="match status" value="1"/>
</dbReference>
<protein>
    <submittedName>
        <fullName evidence="1">Uncharacterized protein</fullName>
    </submittedName>
</protein>